<dbReference type="EMBL" id="CM004400">
    <property type="protein sequence ID" value="OAY31901.1"/>
    <property type="molecule type" value="Genomic_DNA"/>
</dbReference>
<keyword evidence="3 6" id="KW-0812">Transmembrane</keyword>
<feature type="region of interest" description="Disordered" evidence="7">
    <location>
        <begin position="1"/>
        <end position="96"/>
    </location>
</feature>
<proteinExistence type="inferred from homology"/>
<keyword evidence="4 6" id="KW-1133">Transmembrane helix</keyword>
<dbReference type="AlphaFoldDB" id="A0A2C9UNS5"/>
<dbReference type="GO" id="GO:0000139">
    <property type="term" value="C:Golgi membrane"/>
    <property type="evidence" value="ECO:0007669"/>
    <property type="project" value="UniProtKB-SubCell"/>
</dbReference>
<feature type="transmembrane region" description="Helical" evidence="6">
    <location>
        <begin position="255"/>
        <end position="274"/>
    </location>
</feature>
<gene>
    <name evidence="9" type="ORF">MANES_14G150500v8</name>
</gene>
<name>A0A2C9UNS5_MANES</name>
<evidence type="ECO:0000256" key="6">
    <source>
        <dbReference type="RuleBase" id="RU361264"/>
    </source>
</evidence>
<feature type="compositionally biased region" description="Polar residues" evidence="7">
    <location>
        <begin position="1"/>
        <end position="15"/>
    </location>
</feature>
<keyword evidence="5 6" id="KW-0472">Membrane</keyword>
<feature type="transmembrane region" description="Helical" evidence="6">
    <location>
        <begin position="167"/>
        <end position="188"/>
    </location>
</feature>
<dbReference type="GO" id="GO:0006888">
    <property type="term" value="P:endoplasmic reticulum to Golgi vesicle-mediated transport"/>
    <property type="evidence" value="ECO:0007669"/>
    <property type="project" value="InterPro"/>
</dbReference>
<evidence type="ECO:0000256" key="2">
    <source>
        <dbReference type="ARBA" id="ARBA00010596"/>
    </source>
</evidence>
<dbReference type="Proteomes" id="UP000091857">
    <property type="component" value="Chromosome 14"/>
</dbReference>
<dbReference type="InterPro" id="IPR006977">
    <property type="entry name" value="Yip1_dom"/>
</dbReference>
<protein>
    <recommendedName>
        <fullName evidence="6">Protein YIP</fullName>
    </recommendedName>
</protein>
<comment type="subcellular location">
    <subcellularLocation>
        <location evidence="6">Golgi apparatus membrane</location>
        <topology evidence="6">Multi-pass membrane protein</topology>
    </subcellularLocation>
    <subcellularLocation>
        <location evidence="1">Membrane</location>
        <topology evidence="1">Multi-pass membrane protein</topology>
    </subcellularLocation>
</comment>
<dbReference type="OMA" id="HIASKKM"/>
<accession>A0A2C9UNS5</accession>
<dbReference type="Gramene" id="Manes.14G150500.1.v8.1">
    <property type="protein sequence ID" value="Manes.14G150500.1.v8.1.CDS"/>
    <property type="gene ID" value="Manes.14G150500.v8.1"/>
</dbReference>
<feature type="domain" description="Yip1" evidence="8">
    <location>
        <begin position="137"/>
        <end position="269"/>
    </location>
</feature>
<evidence type="ECO:0000313" key="10">
    <source>
        <dbReference type="Proteomes" id="UP000091857"/>
    </source>
</evidence>
<dbReference type="PANTHER" id="PTHR21236:SF1">
    <property type="entry name" value="PROTEIN YIPF6"/>
    <property type="match status" value="1"/>
</dbReference>
<sequence length="275" mass="29565">MSHSDTIPLHASSQSDIDEIENLINASVQSGPATVLPARPPSPPRIPVSSSPFIQSKLPPLPSTNQKPSPAPSVPAAPPPPPANSHSGIGASGFGSATNTLTEPVWDTVKRDLSRIVSNLKLVVFPNPYREDPGKALRDWDLWGPFFFIVFLGLVLSWSASVKKSEVFAVAFALLAAGAVILTLNVLLLGGHIIFFQSLSLLGYCLFPLDVGALICMLKDNVIVKMVVVCVTLFWSSWAAYPFMSSAVNPRRKALALYPVFLMYVSVGFLIIAID</sequence>
<evidence type="ECO:0000256" key="7">
    <source>
        <dbReference type="SAM" id="MobiDB-lite"/>
    </source>
</evidence>
<reference evidence="10" key="1">
    <citation type="journal article" date="2016" name="Nat. Biotechnol.">
        <title>Sequencing wild and cultivated cassava and related species reveals extensive interspecific hybridization and genetic diversity.</title>
        <authorList>
            <person name="Bredeson J.V."/>
            <person name="Lyons J.B."/>
            <person name="Prochnik S.E."/>
            <person name="Wu G.A."/>
            <person name="Ha C.M."/>
            <person name="Edsinger-Gonzales E."/>
            <person name="Grimwood J."/>
            <person name="Schmutz J."/>
            <person name="Rabbi I.Y."/>
            <person name="Egesi C."/>
            <person name="Nauluvula P."/>
            <person name="Lebot V."/>
            <person name="Ndunguru J."/>
            <person name="Mkamilo G."/>
            <person name="Bart R.S."/>
            <person name="Setter T.L."/>
            <person name="Gleadow R.M."/>
            <person name="Kulakow P."/>
            <person name="Ferguson M.E."/>
            <person name="Rounsley S."/>
            <person name="Rokhsar D.S."/>
        </authorList>
    </citation>
    <scope>NUCLEOTIDE SEQUENCE [LARGE SCALE GENOMIC DNA]</scope>
    <source>
        <strain evidence="10">cv. AM560-2</strain>
    </source>
</reference>
<evidence type="ECO:0000256" key="3">
    <source>
        <dbReference type="ARBA" id="ARBA00022692"/>
    </source>
</evidence>
<dbReference type="PANTHER" id="PTHR21236">
    <property type="entry name" value="GOLGI MEMBRANE PROTEIN YIP1"/>
    <property type="match status" value="1"/>
</dbReference>
<comment type="caution">
    <text evidence="9">The sequence shown here is derived from an EMBL/GenBank/DDBJ whole genome shotgun (WGS) entry which is preliminary data.</text>
</comment>
<evidence type="ECO:0000259" key="8">
    <source>
        <dbReference type="Pfam" id="PF04893"/>
    </source>
</evidence>
<dbReference type="STRING" id="3983.A0A2C9UNS5"/>
<keyword evidence="10" id="KW-1185">Reference proteome</keyword>
<feature type="compositionally biased region" description="Pro residues" evidence="7">
    <location>
        <begin position="69"/>
        <end position="83"/>
    </location>
</feature>
<dbReference type="OrthoDB" id="411251at2759"/>
<organism evidence="9 10">
    <name type="scientific">Manihot esculenta</name>
    <name type="common">Cassava</name>
    <name type="synonym">Jatropha manihot</name>
    <dbReference type="NCBI Taxonomy" id="3983"/>
    <lineage>
        <taxon>Eukaryota</taxon>
        <taxon>Viridiplantae</taxon>
        <taxon>Streptophyta</taxon>
        <taxon>Embryophyta</taxon>
        <taxon>Tracheophyta</taxon>
        <taxon>Spermatophyta</taxon>
        <taxon>Magnoliopsida</taxon>
        <taxon>eudicotyledons</taxon>
        <taxon>Gunneridae</taxon>
        <taxon>Pentapetalae</taxon>
        <taxon>rosids</taxon>
        <taxon>fabids</taxon>
        <taxon>Malpighiales</taxon>
        <taxon>Euphorbiaceae</taxon>
        <taxon>Crotonoideae</taxon>
        <taxon>Manihoteae</taxon>
        <taxon>Manihot</taxon>
    </lineage>
</organism>
<evidence type="ECO:0000256" key="1">
    <source>
        <dbReference type="ARBA" id="ARBA00004141"/>
    </source>
</evidence>
<feature type="transmembrane region" description="Helical" evidence="6">
    <location>
        <begin position="142"/>
        <end position="160"/>
    </location>
</feature>
<dbReference type="InterPro" id="IPR045231">
    <property type="entry name" value="Yip1/4-like"/>
</dbReference>
<evidence type="ECO:0000256" key="5">
    <source>
        <dbReference type="ARBA" id="ARBA00023136"/>
    </source>
</evidence>
<evidence type="ECO:0000256" key="4">
    <source>
        <dbReference type="ARBA" id="ARBA00022989"/>
    </source>
</evidence>
<comment type="similarity">
    <text evidence="2 6">Belongs to the YIP1 family.</text>
</comment>
<feature type="transmembrane region" description="Helical" evidence="6">
    <location>
        <begin position="222"/>
        <end position="243"/>
    </location>
</feature>
<evidence type="ECO:0000313" key="9">
    <source>
        <dbReference type="EMBL" id="OAY31901.1"/>
    </source>
</evidence>
<dbReference type="GO" id="GO:0005802">
    <property type="term" value="C:trans-Golgi network"/>
    <property type="evidence" value="ECO:0000318"/>
    <property type="project" value="GO_Central"/>
</dbReference>
<dbReference type="Pfam" id="PF04893">
    <property type="entry name" value="Yip1"/>
    <property type="match status" value="1"/>
</dbReference>
<feature type="transmembrane region" description="Helical" evidence="6">
    <location>
        <begin position="194"/>
        <end position="215"/>
    </location>
</feature>